<evidence type="ECO:0000313" key="3">
    <source>
        <dbReference type="Proteomes" id="UP000237340"/>
    </source>
</evidence>
<evidence type="ECO:0000256" key="1">
    <source>
        <dbReference type="SAM" id="SignalP"/>
    </source>
</evidence>
<accession>A0A2S3ZEJ6</accession>
<sequence>MAGVVVALLACAGFAACTAAAETPAPAPTAETETTKPLPATGAIDAGTYVVYGFTAPFEVTVPDGWESFGWGVLKDWEVFVNFLSPGYVPTDACAWQNALVAVDPSPEAFVAAMTAQASTETTPPVEVVMGDYSGFEFDYSVENGININDCGKEHVCLWSEQATDCTRGYSMVTERETERVLDLNGELALFAVGEFQSVTDELTEEARAVFDSIEFVREE</sequence>
<dbReference type="EMBL" id="PPXD01000018">
    <property type="protein sequence ID" value="POH64897.1"/>
    <property type="molecule type" value="Genomic_DNA"/>
</dbReference>
<protein>
    <submittedName>
        <fullName evidence="2">Uncharacterized protein</fullName>
    </submittedName>
</protein>
<comment type="caution">
    <text evidence="2">The sequence shown here is derived from an EMBL/GenBank/DDBJ whole genome shotgun (WGS) entry which is preliminary data.</text>
</comment>
<reference evidence="2 3" key="1">
    <citation type="submission" date="2018-01" db="EMBL/GenBank/DDBJ databases">
        <title>Cryobacterium sp. nov., from glaciers in China.</title>
        <authorList>
            <person name="Liu Q."/>
            <person name="Xin Y.-H."/>
        </authorList>
    </citation>
    <scope>NUCLEOTIDE SEQUENCE [LARGE SCALE GENOMIC DNA]</scope>
    <source>
        <strain evidence="2 3">TMN-42</strain>
    </source>
</reference>
<proteinExistence type="predicted"/>
<evidence type="ECO:0000313" key="2">
    <source>
        <dbReference type="EMBL" id="POH64897.1"/>
    </source>
</evidence>
<feature type="signal peptide" evidence="1">
    <location>
        <begin position="1"/>
        <end position="21"/>
    </location>
</feature>
<keyword evidence="1" id="KW-0732">Signal</keyword>
<dbReference type="AlphaFoldDB" id="A0A2S3ZEJ6"/>
<feature type="chain" id="PRO_5015664114" evidence="1">
    <location>
        <begin position="22"/>
        <end position="220"/>
    </location>
</feature>
<dbReference type="Proteomes" id="UP000237340">
    <property type="component" value="Unassembled WGS sequence"/>
</dbReference>
<name>A0A2S3ZEJ6_9MICO</name>
<gene>
    <name evidence="2" type="ORF">C3B61_11530</name>
</gene>
<keyword evidence="3" id="KW-1185">Reference proteome</keyword>
<organism evidence="2 3">
    <name type="scientific">Cryobacterium zongtaii</name>
    <dbReference type="NCBI Taxonomy" id="1259217"/>
    <lineage>
        <taxon>Bacteria</taxon>
        <taxon>Bacillati</taxon>
        <taxon>Actinomycetota</taxon>
        <taxon>Actinomycetes</taxon>
        <taxon>Micrococcales</taxon>
        <taxon>Microbacteriaceae</taxon>
        <taxon>Cryobacterium</taxon>
    </lineage>
</organism>